<dbReference type="GO" id="GO:0005546">
    <property type="term" value="F:phosphatidylinositol-4,5-bisphosphate binding"/>
    <property type="evidence" value="ECO:0007669"/>
    <property type="project" value="InterPro"/>
</dbReference>
<dbReference type="GO" id="GO:0006887">
    <property type="term" value="P:exocytosis"/>
    <property type="evidence" value="ECO:0007669"/>
    <property type="project" value="UniProtKB-KW"/>
</dbReference>
<accession>A0A0E0B1S4</accession>
<evidence type="ECO:0000313" key="6">
    <source>
        <dbReference type="Proteomes" id="UP000026961"/>
    </source>
</evidence>
<dbReference type="InterPro" id="IPR046364">
    <property type="entry name" value="Exo70_C"/>
</dbReference>
<keyword evidence="3" id="KW-0653">Protein transport</keyword>
<dbReference type="PANTHER" id="PTHR12542:SF40">
    <property type="entry name" value="EXOCYST SUBUNIT EXO70 FAMILY PROTEIN"/>
    <property type="match status" value="1"/>
</dbReference>
<evidence type="ECO:0000256" key="1">
    <source>
        <dbReference type="ARBA" id="ARBA00006756"/>
    </source>
</evidence>
<dbReference type="eggNOG" id="KOG2344">
    <property type="taxonomic scope" value="Eukaryota"/>
</dbReference>
<dbReference type="STRING" id="40148.A0A0E0B1S4"/>
<dbReference type="Pfam" id="PF03081">
    <property type="entry name" value="Exo70_C"/>
    <property type="match status" value="1"/>
</dbReference>
<dbReference type="SUPFAM" id="SSF74788">
    <property type="entry name" value="Cullin repeat-like"/>
    <property type="match status" value="1"/>
</dbReference>
<keyword evidence="6" id="KW-1185">Reference proteome</keyword>
<dbReference type="GO" id="GO:0015031">
    <property type="term" value="P:protein transport"/>
    <property type="evidence" value="ECO:0007669"/>
    <property type="project" value="UniProtKB-KW"/>
</dbReference>
<evidence type="ECO:0000256" key="3">
    <source>
        <dbReference type="RuleBase" id="RU365026"/>
    </source>
</evidence>
<proteinExistence type="inferred from homology"/>
<protein>
    <recommendedName>
        <fullName evidence="3">Exocyst subunit Exo70 family protein</fullName>
    </recommendedName>
</protein>
<dbReference type="PANTHER" id="PTHR12542">
    <property type="entry name" value="EXOCYST COMPLEX PROTEIN EXO70"/>
    <property type="match status" value="1"/>
</dbReference>
<reference evidence="5" key="1">
    <citation type="submission" date="2015-04" db="UniProtKB">
        <authorList>
            <consortium name="EnsemblPlants"/>
        </authorList>
    </citation>
    <scope>IDENTIFICATION</scope>
</reference>
<dbReference type="Proteomes" id="UP000026961">
    <property type="component" value="Chromosome 9"/>
</dbReference>
<comment type="function">
    <text evidence="3">Component of the exocyst complex.</text>
</comment>
<dbReference type="InterPro" id="IPR016159">
    <property type="entry name" value="Cullin_repeat-like_dom_sf"/>
</dbReference>
<comment type="similarity">
    <text evidence="1 3">Belongs to the EXO70 family.</text>
</comment>
<evidence type="ECO:0000259" key="4">
    <source>
        <dbReference type="Pfam" id="PF03081"/>
    </source>
</evidence>
<sequence>MVVQRWPAAAGRAGAQAPAPSSCSSSSSWREGDCCYDVCWCSSSTVHELRSIAERMVRDGYIEGLIRAFGGAATAGAAGRRGPPDELLLHNWFSQLDVEWVLLLHTCSEEEEDEHILCITQLELRAKKPTVAGVRRAIQFFLLRRDSKTAHADYVQQVVQFARFAEESILRMLAFVDAATLAVVEDDDDDHRVAEALPGMLQVYACISEASPTVLAMFKEASDLLASGSSRHGQEAQVFDGMDGIFLRKRKKLSDAIWNMMEKVRASFLQDGCWQVSREASGVHETTVLMMNYIALLWRNDDVLTFILQDHHFSVFVSHTQGFSSVVNLITDIISCLGHKLEEIASSLSNSILDPALRCIFLLNNWQLVLHRIESLDLPSWALIDRCRTRRYIDTYIDVSWSPLLCCIFIGNSSDTPRKKTYRPAFGFRRYLSLENFEIEFRKTYAKQKFFKVPDPKLRQRLRQAIIQKIIPHYSMYLEERAARGMHNRPPKITPEQLKELLEELFEG</sequence>
<evidence type="ECO:0000313" key="5">
    <source>
        <dbReference type="EnsemblPlants" id="OGLUM09G07250.1"/>
    </source>
</evidence>
<reference evidence="5" key="2">
    <citation type="submission" date="2018-05" db="EMBL/GenBank/DDBJ databases">
        <title>OgluRS3 (Oryza glumaepatula Reference Sequence Version 3).</title>
        <authorList>
            <person name="Zhang J."/>
            <person name="Kudrna D."/>
            <person name="Lee S."/>
            <person name="Talag J."/>
            <person name="Welchert J."/>
            <person name="Wing R.A."/>
        </authorList>
    </citation>
    <scope>NUCLEOTIDE SEQUENCE [LARGE SCALE GENOMIC DNA]</scope>
</reference>
<dbReference type="HOGENOM" id="CLU_026956_1_0_1"/>
<feature type="domain" description="Exocyst complex subunit Exo70 C-terminal" evidence="4">
    <location>
        <begin position="157"/>
        <end position="504"/>
    </location>
</feature>
<evidence type="ECO:0000256" key="2">
    <source>
        <dbReference type="ARBA" id="ARBA00022448"/>
    </source>
</evidence>
<dbReference type="Gene3D" id="1.20.1280.170">
    <property type="entry name" value="Exocyst complex component Exo70"/>
    <property type="match status" value="1"/>
</dbReference>
<dbReference type="InterPro" id="IPR004140">
    <property type="entry name" value="Exo70"/>
</dbReference>
<name>A0A0E0B1S4_9ORYZ</name>
<keyword evidence="3" id="KW-0268">Exocytosis</keyword>
<dbReference type="EnsemblPlants" id="OGLUM09G07250.1">
    <property type="protein sequence ID" value="OGLUM09G07250.1"/>
    <property type="gene ID" value="OGLUM09G07250"/>
</dbReference>
<dbReference type="AlphaFoldDB" id="A0A0E0B1S4"/>
<dbReference type="GO" id="GO:0000145">
    <property type="term" value="C:exocyst"/>
    <property type="evidence" value="ECO:0007669"/>
    <property type="project" value="InterPro"/>
</dbReference>
<organism evidence="5">
    <name type="scientific">Oryza glumipatula</name>
    <dbReference type="NCBI Taxonomy" id="40148"/>
    <lineage>
        <taxon>Eukaryota</taxon>
        <taxon>Viridiplantae</taxon>
        <taxon>Streptophyta</taxon>
        <taxon>Embryophyta</taxon>
        <taxon>Tracheophyta</taxon>
        <taxon>Spermatophyta</taxon>
        <taxon>Magnoliopsida</taxon>
        <taxon>Liliopsida</taxon>
        <taxon>Poales</taxon>
        <taxon>Poaceae</taxon>
        <taxon>BOP clade</taxon>
        <taxon>Oryzoideae</taxon>
        <taxon>Oryzeae</taxon>
        <taxon>Oryzinae</taxon>
        <taxon>Oryza</taxon>
    </lineage>
</organism>
<keyword evidence="2 3" id="KW-0813">Transport</keyword>
<dbReference type="Gramene" id="OGLUM09G07250.1">
    <property type="protein sequence ID" value="OGLUM09G07250.1"/>
    <property type="gene ID" value="OGLUM09G07250"/>
</dbReference>